<gene>
    <name evidence="2" type="ORF">SAMN06265355_1228</name>
</gene>
<accession>A0A239FWL0</accession>
<protein>
    <submittedName>
        <fullName evidence="2">Uncharacterized conserved protein YbbK, DUF523 family</fullName>
    </submittedName>
</protein>
<sequence length="209" mass="21775">MSRVGGGTPGPSREPVAAVSTRAMGRGPHRLDGVQRILISSCLAGRPVRYDGAAKPMAGGPFERWRAEGRLVPFCPEVSGGLPVPRPPAEIVGGDGGDVLDGTARILTGSGADVTGEFLRGARLALETARRAGARLALLKEGSPSCGGHRVYDGTFTGTPVPGSGVTAALLRRAGIRVFSEDELEELQALLGDLESRTQESRRRTGLKP</sequence>
<dbReference type="EMBL" id="FZNP01000022">
    <property type="protein sequence ID" value="SNS60603.1"/>
    <property type="molecule type" value="Genomic_DNA"/>
</dbReference>
<keyword evidence="1" id="KW-0175">Coiled coil</keyword>
<dbReference type="PANTHER" id="PTHR30087:SF1">
    <property type="entry name" value="HYPOTHETICAL CYTOSOLIC PROTEIN"/>
    <property type="match status" value="1"/>
</dbReference>
<feature type="coiled-coil region" evidence="1">
    <location>
        <begin position="177"/>
        <end position="204"/>
    </location>
</feature>
<dbReference type="PANTHER" id="PTHR30087">
    <property type="entry name" value="INNER MEMBRANE PROTEIN"/>
    <property type="match status" value="1"/>
</dbReference>
<dbReference type="Pfam" id="PF04463">
    <property type="entry name" value="2-thiour_desulf"/>
    <property type="match status" value="1"/>
</dbReference>
<organism evidence="2 3">
    <name type="scientific">Actinomadura mexicana</name>
    <dbReference type="NCBI Taxonomy" id="134959"/>
    <lineage>
        <taxon>Bacteria</taxon>
        <taxon>Bacillati</taxon>
        <taxon>Actinomycetota</taxon>
        <taxon>Actinomycetes</taxon>
        <taxon>Streptosporangiales</taxon>
        <taxon>Thermomonosporaceae</taxon>
        <taxon>Actinomadura</taxon>
    </lineage>
</organism>
<dbReference type="Proteomes" id="UP000198420">
    <property type="component" value="Unassembled WGS sequence"/>
</dbReference>
<proteinExistence type="predicted"/>
<evidence type="ECO:0000256" key="1">
    <source>
        <dbReference type="SAM" id="Coils"/>
    </source>
</evidence>
<keyword evidence="3" id="KW-1185">Reference proteome</keyword>
<reference evidence="3" key="1">
    <citation type="submission" date="2017-06" db="EMBL/GenBank/DDBJ databases">
        <authorList>
            <person name="Varghese N."/>
            <person name="Submissions S."/>
        </authorList>
    </citation>
    <scope>NUCLEOTIDE SEQUENCE [LARGE SCALE GENOMIC DNA]</scope>
    <source>
        <strain evidence="3">DSM 44485</strain>
    </source>
</reference>
<evidence type="ECO:0000313" key="3">
    <source>
        <dbReference type="Proteomes" id="UP000198420"/>
    </source>
</evidence>
<evidence type="ECO:0000313" key="2">
    <source>
        <dbReference type="EMBL" id="SNS60603.1"/>
    </source>
</evidence>
<name>A0A239FWL0_9ACTN</name>
<dbReference type="AlphaFoldDB" id="A0A239FWL0"/>
<dbReference type="InterPro" id="IPR007553">
    <property type="entry name" value="2-thiour_desulf"/>
</dbReference>